<proteinExistence type="predicted"/>
<dbReference type="Proteomes" id="UP001154282">
    <property type="component" value="Unassembled WGS sequence"/>
</dbReference>
<keyword evidence="2" id="KW-1185">Reference proteome</keyword>
<sequence>MALRRGAETSLRRLQERDWLPPRRLAYCVLDRAERGRQEERRARCAR</sequence>
<protein>
    <submittedName>
        <fullName evidence="1">Uncharacterized protein</fullName>
    </submittedName>
</protein>
<evidence type="ECO:0000313" key="2">
    <source>
        <dbReference type="Proteomes" id="UP001154282"/>
    </source>
</evidence>
<name>A0AAV0J3C5_9ROSI</name>
<gene>
    <name evidence="1" type="ORF">LITE_LOCUS12450</name>
</gene>
<dbReference type="EMBL" id="CAMGYJ010000004">
    <property type="protein sequence ID" value="CAI0404407.1"/>
    <property type="molecule type" value="Genomic_DNA"/>
</dbReference>
<organism evidence="1 2">
    <name type="scientific">Linum tenue</name>
    <dbReference type="NCBI Taxonomy" id="586396"/>
    <lineage>
        <taxon>Eukaryota</taxon>
        <taxon>Viridiplantae</taxon>
        <taxon>Streptophyta</taxon>
        <taxon>Embryophyta</taxon>
        <taxon>Tracheophyta</taxon>
        <taxon>Spermatophyta</taxon>
        <taxon>Magnoliopsida</taxon>
        <taxon>eudicotyledons</taxon>
        <taxon>Gunneridae</taxon>
        <taxon>Pentapetalae</taxon>
        <taxon>rosids</taxon>
        <taxon>fabids</taxon>
        <taxon>Malpighiales</taxon>
        <taxon>Linaceae</taxon>
        <taxon>Linum</taxon>
    </lineage>
</organism>
<comment type="caution">
    <text evidence="1">The sequence shown here is derived from an EMBL/GenBank/DDBJ whole genome shotgun (WGS) entry which is preliminary data.</text>
</comment>
<dbReference type="AlphaFoldDB" id="A0AAV0J3C5"/>
<reference evidence="1" key="1">
    <citation type="submission" date="2022-08" db="EMBL/GenBank/DDBJ databases">
        <authorList>
            <person name="Gutierrez-Valencia J."/>
        </authorList>
    </citation>
    <scope>NUCLEOTIDE SEQUENCE</scope>
</reference>
<evidence type="ECO:0000313" key="1">
    <source>
        <dbReference type="EMBL" id="CAI0404407.1"/>
    </source>
</evidence>
<accession>A0AAV0J3C5</accession>